<dbReference type="Pfam" id="PF25547">
    <property type="entry name" value="WXG100_2"/>
    <property type="match status" value="1"/>
</dbReference>
<reference evidence="3 4" key="1">
    <citation type="submission" date="2018-09" db="EMBL/GenBank/DDBJ databases">
        <authorList>
            <person name="Tagini F."/>
        </authorList>
    </citation>
    <scope>NUCLEOTIDE SEQUENCE [LARGE SCALE GENOMIC DNA]</scope>
    <source>
        <strain evidence="3 4">MK13</strain>
    </source>
</reference>
<proteinExistence type="predicted"/>
<sequence>MTQDVDPEIVAEAGRVYGKVYDAAAAAVHHLSGVLKGSAGMGGTDNAGHSWSLKYDALVGGRAGGAGLMEAATATIMGAAQCSDLLATTAVNHQNADQQSAMNNAGAPAFPPTAKPMFLVPAIPSAEGGHDDVPGWWHTIQAYVQGEMWPNGHQDKLRAAADAWHAAARELRSAADIANDGVIESVRAQKSPEFPVAATNCTLARDSLKAVAEGFDAAGKACSDYAQAIDDAHSKILHEMAVLGATVAVTEVVAAVLIPFTAAISEGVSKVVDVARLTATGARIATIIREFRVAAEASSLPTVSALGNAARAVGELSPLLAARAQLFLAEGTVPGLLGTEGLDLLSRPYIRVGTRQAVEAAARKTPDGKYYVSATDENVLIPVSKQYEDAILNLPKSADGKYYLGTDGVRYPVDPTYHLGHVGGQEWWRIRDTAIQQHWTRQQLIEYCNRPELYQLEDAPGNLSHAFELPREAG</sequence>
<keyword evidence="4" id="KW-1185">Reference proteome</keyword>
<dbReference type="Pfam" id="PF14410">
    <property type="entry name" value="GH-E"/>
    <property type="match status" value="1"/>
</dbReference>
<dbReference type="OrthoDB" id="4504727at2"/>
<protein>
    <submittedName>
        <fullName evidence="3">Outer membrane channel protein CpnT</fullName>
    </submittedName>
</protein>
<gene>
    <name evidence="3" type="primary">cpnT_3</name>
    <name evidence="3" type="ORF">LAUMK13_00076</name>
</gene>
<evidence type="ECO:0000259" key="2">
    <source>
        <dbReference type="Pfam" id="PF25547"/>
    </source>
</evidence>
<feature type="domain" description="Toxin YqcG C-terminal" evidence="1">
    <location>
        <begin position="409"/>
        <end position="468"/>
    </location>
</feature>
<dbReference type="RefSeq" id="WP_075542179.1">
    <property type="nucleotide sequence ID" value="NZ_UPHQ01000006.1"/>
</dbReference>
<name>A0A498PPJ1_9MYCO</name>
<dbReference type="EMBL" id="UPHQ01000006">
    <property type="protein sequence ID" value="VBA32488.1"/>
    <property type="molecule type" value="Genomic_DNA"/>
</dbReference>
<evidence type="ECO:0000259" key="1">
    <source>
        <dbReference type="Pfam" id="PF14410"/>
    </source>
</evidence>
<evidence type="ECO:0000313" key="3">
    <source>
        <dbReference type="EMBL" id="VBA32488.1"/>
    </source>
</evidence>
<feature type="domain" description="Outer membrane channel protein CpnT-like N-terminal" evidence="2">
    <location>
        <begin position="135"/>
        <end position="257"/>
    </location>
</feature>
<dbReference type="AlphaFoldDB" id="A0A498PPJ1"/>
<evidence type="ECO:0000313" key="4">
    <source>
        <dbReference type="Proteomes" id="UP000267289"/>
    </source>
</evidence>
<organism evidence="3 4">
    <name type="scientific">Mycobacterium innocens</name>
    <dbReference type="NCBI Taxonomy" id="2341083"/>
    <lineage>
        <taxon>Bacteria</taxon>
        <taxon>Bacillati</taxon>
        <taxon>Actinomycetota</taxon>
        <taxon>Actinomycetes</taxon>
        <taxon>Mycobacteriales</taxon>
        <taxon>Mycobacteriaceae</taxon>
        <taxon>Mycobacterium</taxon>
    </lineage>
</organism>
<dbReference type="InterPro" id="IPR026835">
    <property type="entry name" value="YqcG_C"/>
</dbReference>
<dbReference type="Proteomes" id="UP000267289">
    <property type="component" value="Unassembled WGS sequence"/>
</dbReference>
<accession>A0A498PPJ1</accession>
<dbReference type="InterPro" id="IPR057746">
    <property type="entry name" value="CpnT-like_N"/>
</dbReference>